<evidence type="ECO:0000313" key="4">
    <source>
        <dbReference type="Proteomes" id="UP000273158"/>
    </source>
</evidence>
<evidence type="ECO:0000313" key="3">
    <source>
        <dbReference type="EMBL" id="RLK47859.1"/>
    </source>
</evidence>
<evidence type="ECO:0000259" key="1">
    <source>
        <dbReference type="Pfam" id="PF04480"/>
    </source>
</evidence>
<protein>
    <submittedName>
        <fullName evidence="3">Uncharacterized protein DUF559</fullName>
    </submittedName>
</protein>
<dbReference type="InterPro" id="IPR007569">
    <property type="entry name" value="DUF559"/>
</dbReference>
<dbReference type="OrthoDB" id="2594539at2"/>
<name>A0A498BYC2_9MICO</name>
<accession>A0A498BYC2</accession>
<sequence length="279" mass="30662">MDIPAIVEARGGIVHRQELLDLGASPQALRRAVDDGAVTRIRRSWIAGPTAPAQLRAAAGASGRLACVSAARHRGWWMPPGLDPSALHLHLHPHARMPAPGAVLHWSVPLVPVGRQALIESVIDTLEHIAVCQIREDALIVWESAAQHERLAVETLRRVDWRSRRAAALAEEVSGRMDSGLETIFASRLRRRGIDVRVQVKIAGHEVDALIGERLIAQLDGFAFHSSSAERTRDTRHDRELIARGYTVLRFTYADVVHGWPEVERAIALAVAQGLHRAA</sequence>
<reference evidence="3 4" key="1">
    <citation type="journal article" date="2015" name="Stand. Genomic Sci.">
        <title>Genomic Encyclopedia of Bacterial and Archaeal Type Strains, Phase III: the genomes of soil and plant-associated and newly described type strains.</title>
        <authorList>
            <person name="Whitman W.B."/>
            <person name="Woyke T."/>
            <person name="Klenk H.P."/>
            <person name="Zhou Y."/>
            <person name="Lilburn T.G."/>
            <person name="Beck B.J."/>
            <person name="De Vos P."/>
            <person name="Vandamme P."/>
            <person name="Eisen J.A."/>
            <person name="Garrity G."/>
            <person name="Hugenholtz P."/>
            <person name="Kyrpides N.C."/>
        </authorList>
    </citation>
    <scope>NUCLEOTIDE SEQUENCE [LARGE SCALE GENOMIC DNA]</scope>
    <source>
        <strain evidence="3 4">S2T63</strain>
    </source>
</reference>
<evidence type="ECO:0000259" key="2">
    <source>
        <dbReference type="Pfam" id="PF13338"/>
    </source>
</evidence>
<gene>
    <name evidence="3" type="ORF">C7474_2458</name>
</gene>
<feature type="domain" description="DUF559" evidence="1">
    <location>
        <begin position="192"/>
        <end position="268"/>
    </location>
</feature>
<keyword evidence="4" id="KW-1185">Reference proteome</keyword>
<feature type="domain" description="AbiEi antitoxin N-terminal" evidence="2">
    <location>
        <begin position="2"/>
        <end position="43"/>
    </location>
</feature>
<proteinExistence type="predicted"/>
<dbReference type="InterPro" id="IPR025159">
    <property type="entry name" value="AbiEi_N"/>
</dbReference>
<dbReference type="RefSeq" id="WP_121060305.1">
    <property type="nucleotide sequence ID" value="NZ_RCDB01000003.1"/>
</dbReference>
<dbReference type="AlphaFoldDB" id="A0A498BYC2"/>
<dbReference type="Pfam" id="PF04480">
    <property type="entry name" value="DUF559"/>
    <property type="match status" value="1"/>
</dbReference>
<comment type="caution">
    <text evidence="3">The sequence shown here is derived from an EMBL/GenBank/DDBJ whole genome shotgun (WGS) entry which is preliminary data.</text>
</comment>
<dbReference type="SUPFAM" id="SSF52980">
    <property type="entry name" value="Restriction endonuclease-like"/>
    <property type="match status" value="1"/>
</dbReference>
<dbReference type="EMBL" id="RCDB01000003">
    <property type="protein sequence ID" value="RLK47859.1"/>
    <property type="molecule type" value="Genomic_DNA"/>
</dbReference>
<dbReference type="Gene3D" id="3.40.960.10">
    <property type="entry name" value="VSR Endonuclease"/>
    <property type="match status" value="1"/>
</dbReference>
<dbReference type="Pfam" id="PF13338">
    <property type="entry name" value="AbiEi_4"/>
    <property type="match status" value="1"/>
</dbReference>
<organism evidence="3 4">
    <name type="scientific">Microbacterium telephonicum</name>
    <dbReference type="NCBI Taxonomy" id="1714841"/>
    <lineage>
        <taxon>Bacteria</taxon>
        <taxon>Bacillati</taxon>
        <taxon>Actinomycetota</taxon>
        <taxon>Actinomycetes</taxon>
        <taxon>Micrococcales</taxon>
        <taxon>Microbacteriaceae</taxon>
        <taxon>Microbacterium</taxon>
    </lineage>
</organism>
<dbReference type="InterPro" id="IPR011335">
    <property type="entry name" value="Restrct_endonuc-II-like"/>
</dbReference>
<dbReference type="Proteomes" id="UP000273158">
    <property type="component" value="Unassembled WGS sequence"/>
</dbReference>